<feature type="region of interest" description="Disordered" evidence="3">
    <location>
        <begin position="365"/>
        <end position="463"/>
    </location>
</feature>
<dbReference type="EMBL" id="JBEDNZ010000005">
    <property type="protein sequence ID" value="KAL0842135.1"/>
    <property type="molecule type" value="Genomic_DNA"/>
</dbReference>
<proteinExistence type="inferred from homology"/>
<evidence type="ECO:0000256" key="1">
    <source>
        <dbReference type="ARBA" id="ARBA00006069"/>
    </source>
</evidence>
<evidence type="ECO:0000313" key="4">
    <source>
        <dbReference type="EMBL" id="KAL0842135.1"/>
    </source>
</evidence>
<comment type="caution">
    <text evidence="4">The sequence shown here is derived from an EMBL/GenBank/DDBJ whole genome shotgun (WGS) entry which is preliminary data.</text>
</comment>
<sequence>MEREEGEMSDDNAMLVDDYEPPREKEDVKSVKHTTIYKADKNGIVVTQLEKIDASKIEERARRFGLNLSGNRVITQQQIDELYANFGIESGNERHFRFDALHLNGVDGLTTRDIFEYLEDYKPLSLERIDEVSCNIVCQDHISAALALLVHSREIKNEDLKEMLAAKSFHHWREGMPHPKKDLILMRFATNGDKKMAKKNSEMKYTDEYFDQNTDSQSKNPWGDLCKSWGVYDHQEVFHRRLPKNDDDDVDDEDIEESQQSRGIVTKNKKLAMRLGKRTHKVEESEDSSSDLEWKKKSKVPRMRMHADDEESKQRKKQPYNDRESSSERDIYAPLSIQVVNSKSNFMPRETTKLSDKFKISGKTNARKTNVQSRLGARVVPAEEAWSGDESSTDGTDDSADHNVMSRVQKVNSKTTNSYSNVWSRLESKDQPETPARGQSDLRQMLKSKKQNKTDDLRDRISKSKQTNLRIEIDNNYAKN</sequence>
<dbReference type="InterPro" id="IPR019416">
    <property type="entry name" value="NCBP3"/>
</dbReference>
<comment type="similarity">
    <text evidence="1">Belongs to the NCBP3 family.</text>
</comment>
<feature type="region of interest" description="Disordered" evidence="3">
    <location>
        <begin position="1"/>
        <end position="27"/>
    </location>
</feature>
<accession>A0ABD0TGB8</accession>
<dbReference type="Pfam" id="PF10309">
    <property type="entry name" value="NCBP3"/>
    <property type="match status" value="1"/>
</dbReference>
<feature type="compositionally biased region" description="Basic residues" evidence="3">
    <location>
        <begin position="267"/>
        <end position="280"/>
    </location>
</feature>
<dbReference type="AlphaFoldDB" id="A0ABD0TGB8"/>
<feature type="compositionally biased region" description="Acidic residues" evidence="3">
    <location>
        <begin position="1"/>
        <end position="10"/>
    </location>
</feature>
<dbReference type="PANTHER" id="PTHR16291">
    <property type="entry name" value="NUCLEAR CAP-BINDING PROTEIN SUBUNIT 3"/>
    <property type="match status" value="1"/>
</dbReference>
<feature type="compositionally biased region" description="Basic and acidic residues" evidence="3">
    <location>
        <begin position="319"/>
        <end position="331"/>
    </location>
</feature>
<gene>
    <name evidence="4" type="ORF">ABMA28_014311</name>
</gene>
<feature type="compositionally biased region" description="Basic and acidic residues" evidence="3">
    <location>
        <begin position="452"/>
        <end position="462"/>
    </location>
</feature>
<feature type="compositionally biased region" description="Acidic residues" evidence="3">
    <location>
        <begin position="246"/>
        <end position="257"/>
    </location>
</feature>
<evidence type="ECO:0000256" key="2">
    <source>
        <dbReference type="ARBA" id="ARBA00019876"/>
    </source>
</evidence>
<dbReference type="Proteomes" id="UP001549921">
    <property type="component" value="Unassembled WGS sequence"/>
</dbReference>
<protein>
    <recommendedName>
        <fullName evidence="2">Nuclear cap-binding protein subunit 3</fullName>
    </recommendedName>
</protein>
<reference evidence="4 5" key="1">
    <citation type="submission" date="2024-06" db="EMBL/GenBank/DDBJ databases">
        <title>A chromosome-level genome assembly of beet webworm, Loxostege sticticalis.</title>
        <authorList>
            <person name="Zhang Y."/>
        </authorList>
    </citation>
    <scope>NUCLEOTIDE SEQUENCE [LARGE SCALE GENOMIC DNA]</scope>
    <source>
        <strain evidence="4">AQ028</strain>
        <tissue evidence="4">Male pupae</tissue>
    </source>
</reference>
<feature type="region of interest" description="Disordered" evidence="3">
    <location>
        <begin position="243"/>
        <end position="334"/>
    </location>
</feature>
<feature type="compositionally biased region" description="Polar residues" evidence="3">
    <location>
        <begin position="409"/>
        <end position="423"/>
    </location>
</feature>
<name>A0ABD0TGB8_LOXSC</name>
<dbReference type="PANTHER" id="PTHR16291:SF0">
    <property type="entry name" value="NUCLEAR CAP-BINDING PROTEIN SUBUNIT 3"/>
    <property type="match status" value="1"/>
</dbReference>
<evidence type="ECO:0000256" key="3">
    <source>
        <dbReference type="SAM" id="MobiDB-lite"/>
    </source>
</evidence>
<organism evidence="4 5">
    <name type="scientific">Loxostege sticticalis</name>
    <name type="common">Beet webworm moth</name>
    <dbReference type="NCBI Taxonomy" id="481309"/>
    <lineage>
        <taxon>Eukaryota</taxon>
        <taxon>Metazoa</taxon>
        <taxon>Ecdysozoa</taxon>
        <taxon>Arthropoda</taxon>
        <taxon>Hexapoda</taxon>
        <taxon>Insecta</taxon>
        <taxon>Pterygota</taxon>
        <taxon>Neoptera</taxon>
        <taxon>Endopterygota</taxon>
        <taxon>Lepidoptera</taxon>
        <taxon>Glossata</taxon>
        <taxon>Ditrysia</taxon>
        <taxon>Pyraloidea</taxon>
        <taxon>Crambidae</taxon>
        <taxon>Pyraustinae</taxon>
        <taxon>Loxostege</taxon>
    </lineage>
</organism>
<evidence type="ECO:0000313" key="5">
    <source>
        <dbReference type="Proteomes" id="UP001549921"/>
    </source>
</evidence>